<dbReference type="RefSeq" id="WP_343075312.1">
    <property type="nucleotide sequence ID" value="NZ_JACBYW010000006.1"/>
</dbReference>
<dbReference type="Proteomes" id="UP000548304">
    <property type="component" value="Unassembled WGS sequence"/>
</dbReference>
<proteinExistence type="predicted"/>
<reference evidence="2 3" key="1">
    <citation type="submission" date="2020-07" db="EMBL/GenBank/DDBJ databases">
        <title>Genomic Encyclopedia of Type Strains, Phase III (KMG-III): the genomes of soil and plant-associated and newly described type strains.</title>
        <authorList>
            <person name="Whitman W."/>
        </authorList>
    </citation>
    <scope>NUCLEOTIDE SEQUENCE [LARGE SCALE GENOMIC DNA]</scope>
    <source>
        <strain evidence="2 3">CECT 8576</strain>
    </source>
</reference>
<protein>
    <submittedName>
        <fullName evidence="2">Uncharacterized protein</fullName>
    </submittedName>
</protein>
<evidence type="ECO:0000313" key="2">
    <source>
        <dbReference type="EMBL" id="NYH80252.1"/>
    </source>
</evidence>
<comment type="caution">
    <text evidence="2">The sequence shown here is derived from an EMBL/GenBank/DDBJ whole genome shotgun (WGS) entry which is preliminary data.</text>
</comment>
<organism evidence="2 3">
    <name type="scientific">Actinopolyspora biskrensis</name>
    <dbReference type="NCBI Taxonomy" id="1470178"/>
    <lineage>
        <taxon>Bacteria</taxon>
        <taxon>Bacillati</taxon>
        <taxon>Actinomycetota</taxon>
        <taxon>Actinomycetes</taxon>
        <taxon>Actinopolysporales</taxon>
        <taxon>Actinopolysporaceae</taxon>
        <taxon>Actinopolyspora</taxon>
    </lineage>
</organism>
<dbReference type="EMBL" id="JACBYW010000006">
    <property type="protein sequence ID" value="NYH80252.1"/>
    <property type="molecule type" value="Genomic_DNA"/>
</dbReference>
<dbReference type="AlphaFoldDB" id="A0A852Z2L4"/>
<keyword evidence="1" id="KW-0812">Transmembrane</keyword>
<feature type="transmembrane region" description="Helical" evidence="1">
    <location>
        <begin position="122"/>
        <end position="145"/>
    </location>
</feature>
<sequence length="151" mass="15761">MTVRGRGVTRAGTGARLSPWQLTLLAALGVPRVVLHDLGLAGAGVNALLVFAPPVCWVLVVLLARVPDPLRTLTKVGLCYGVLMGAVHQVLWRLAYDGETPRLGGNLAGLPEMAHVVITRGFAFGSSVVTGVLVGVLVGLVAWGLGRVLRL</sequence>
<feature type="transmembrane region" description="Helical" evidence="1">
    <location>
        <begin position="38"/>
        <end position="64"/>
    </location>
</feature>
<accession>A0A852Z2L4</accession>
<keyword evidence="1" id="KW-0472">Membrane</keyword>
<feature type="transmembrane region" description="Helical" evidence="1">
    <location>
        <begin position="76"/>
        <end position="95"/>
    </location>
</feature>
<evidence type="ECO:0000256" key="1">
    <source>
        <dbReference type="SAM" id="Phobius"/>
    </source>
</evidence>
<evidence type="ECO:0000313" key="3">
    <source>
        <dbReference type="Proteomes" id="UP000548304"/>
    </source>
</evidence>
<name>A0A852Z2L4_9ACTN</name>
<gene>
    <name evidence="2" type="ORF">FHR84_003601</name>
</gene>
<keyword evidence="1" id="KW-1133">Transmembrane helix</keyword>
<keyword evidence="3" id="KW-1185">Reference proteome</keyword>